<dbReference type="KEGG" id="mig:Metig_0154"/>
<dbReference type="EMBL" id="CP002737">
    <property type="protein sequence ID" value="AEF96167.1"/>
    <property type="molecule type" value="Genomic_DNA"/>
</dbReference>
<protein>
    <submittedName>
        <fullName evidence="1">Uncharacterized protein</fullName>
    </submittedName>
</protein>
<dbReference type="OrthoDB" id="378076at2157"/>
<keyword evidence="3" id="KW-1185">Reference proteome</keyword>
<dbReference type="AlphaFoldDB" id="F6BEX6"/>
<proteinExistence type="predicted"/>
<evidence type="ECO:0000313" key="1">
    <source>
        <dbReference type="EMBL" id="AEF95712.1"/>
    </source>
</evidence>
<dbReference type="KEGG" id="mig:Metig_0616"/>
<gene>
    <name evidence="1" type="ordered locus">Metig_0154</name>
    <name evidence="2" type="ordered locus">Metig_0616</name>
</gene>
<dbReference type="RefSeq" id="WP_013798321.1">
    <property type="nucleotide sequence ID" value="NC_015562.1"/>
</dbReference>
<name>F6BEX6_METIK</name>
<organism evidence="3">
    <name type="scientific">Methanotorris igneus (strain DSM 5666 / JCM 11834 / Kol 5)</name>
    <dbReference type="NCBI Taxonomy" id="880724"/>
    <lineage>
        <taxon>Archaea</taxon>
        <taxon>Methanobacteriati</taxon>
        <taxon>Methanobacteriota</taxon>
        <taxon>Methanomada group</taxon>
        <taxon>Methanococci</taxon>
        <taxon>Methanococcales</taxon>
        <taxon>Methanocaldococcaceae</taxon>
        <taxon>Methanotorris</taxon>
    </lineage>
</organism>
<dbReference type="HOGENOM" id="CLU_2802249_0_0_2"/>
<evidence type="ECO:0000313" key="2">
    <source>
        <dbReference type="EMBL" id="AEF96167.1"/>
    </source>
</evidence>
<evidence type="ECO:0000313" key="3">
    <source>
        <dbReference type="Proteomes" id="UP000009227"/>
    </source>
</evidence>
<dbReference type="EMBL" id="CP002737">
    <property type="protein sequence ID" value="AEF95712.1"/>
    <property type="molecule type" value="Genomic_DNA"/>
</dbReference>
<dbReference type="Proteomes" id="UP000009227">
    <property type="component" value="Chromosome"/>
</dbReference>
<sequence length="67" mass="8058">MDAVKIVITLIDKYLTDKIEQPKRRGPKGYDLVLKLRLLAYGVLKGLYYTRELVRYLKKYYKKPDYE</sequence>
<dbReference type="GeneID" id="10643455"/>
<reference evidence="1 3" key="1">
    <citation type="submission" date="2011-05" db="EMBL/GenBank/DDBJ databases">
        <title>Complete sequence of Methanotorris igneus Kol 5.</title>
        <authorList>
            <consortium name="US DOE Joint Genome Institute"/>
            <person name="Lucas S."/>
            <person name="Han J."/>
            <person name="Lapidus A."/>
            <person name="Cheng J.-F."/>
            <person name="Goodwin L."/>
            <person name="Pitluck S."/>
            <person name="Peters L."/>
            <person name="Mikhailova N."/>
            <person name="Chertkov O."/>
            <person name="Han C."/>
            <person name="Tapia R."/>
            <person name="Land M."/>
            <person name="Hauser L."/>
            <person name="Kyrpides N."/>
            <person name="Ivanova N."/>
            <person name="Pagani I."/>
            <person name="Sieprawska-Lupa M."/>
            <person name="Whitman W."/>
            <person name="Woyke T."/>
        </authorList>
    </citation>
    <scope>NUCLEOTIDE SEQUENCE [LARGE SCALE GENOMIC DNA]</scope>
    <source>
        <strain evidence="3">DSM 5666 / JCM 11834 / Kol 5</strain>
    </source>
</reference>
<accession>F6BEX6</accession>